<feature type="transmembrane region" description="Helical" evidence="1">
    <location>
        <begin position="150"/>
        <end position="168"/>
    </location>
</feature>
<dbReference type="RefSeq" id="WP_164205020.1">
    <property type="nucleotide sequence ID" value="NZ_JAAGMP010001017.1"/>
</dbReference>
<feature type="transmembrane region" description="Helical" evidence="1">
    <location>
        <begin position="231"/>
        <end position="250"/>
    </location>
</feature>
<dbReference type="AlphaFoldDB" id="A0A7K3S0R1"/>
<comment type="caution">
    <text evidence="2">The sequence shown here is derived from an EMBL/GenBank/DDBJ whole genome shotgun (WGS) entry which is preliminary data.</text>
</comment>
<dbReference type="Proteomes" id="UP000469670">
    <property type="component" value="Unassembled WGS sequence"/>
</dbReference>
<evidence type="ECO:0000256" key="1">
    <source>
        <dbReference type="SAM" id="Phobius"/>
    </source>
</evidence>
<keyword evidence="1" id="KW-0472">Membrane</keyword>
<evidence type="ECO:0000313" key="3">
    <source>
        <dbReference type="Proteomes" id="UP000469670"/>
    </source>
</evidence>
<accession>A0A7K3S0R1</accession>
<dbReference type="EMBL" id="JAAGMP010001017">
    <property type="protein sequence ID" value="NEC21086.1"/>
    <property type="molecule type" value="Genomic_DNA"/>
</dbReference>
<keyword evidence="1" id="KW-1133">Transmembrane helix</keyword>
<feature type="transmembrane region" description="Helical" evidence="1">
    <location>
        <begin position="289"/>
        <end position="308"/>
    </location>
</feature>
<feature type="transmembrane region" description="Helical" evidence="1">
    <location>
        <begin position="203"/>
        <end position="224"/>
    </location>
</feature>
<reference evidence="2 3" key="1">
    <citation type="submission" date="2020-01" db="EMBL/GenBank/DDBJ databases">
        <title>Insect and environment-associated Actinomycetes.</title>
        <authorList>
            <person name="Currrie C."/>
            <person name="Chevrette M."/>
            <person name="Carlson C."/>
            <person name="Stubbendieck R."/>
            <person name="Wendt-Pienkowski E."/>
        </authorList>
    </citation>
    <scope>NUCLEOTIDE SEQUENCE [LARGE SCALE GENOMIC DNA]</scope>
    <source>
        <strain evidence="2 3">SID7590</strain>
    </source>
</reference>
<proteinExistence type="predicted"/>
<organism evidence="2 3">
    <name type="scientific">Streptomyces parvus</name>
    <dbReference type="NCBI Taxonomy" id="66428"/>
    <lineage>
        <taxon>Bacteria</taxon>
        <taxon>Bacillati</taxon>
        <taxon>Actinomycetota</taxon>
        <taxon>Actinomycetes</taxon>
        <taxon>Kitasatosporales</taxon>
        <taxon>Streptomycetaceae</taxon>
        <taxon>Streptomyces</taxon>
    </lineage>
</organism>
<gene>
    <name evidence="2" type="ORF">G3I50_22990</name>
</gene>
<sequence length="328" mass="33877">MSTAPHPRATVIVLLAVPFALALALWAFAWPAARIAPNDLPVAVAGTEQVTAPITRELNKAGDAFDVHHYGTADQARQAVEQRDAYGAITATAPDRIDLFTASAAAPAVAQLLTTTTAQNAPSGTEVVTTDLVPSPATDPNGSTLASSTLPLSIAGVVTGATITLFGLRRFRAATTLVGVSVLAGLAATAITHSWLGVLTGNWWAEAGVLTLTILAASSVITGLAARLGQAGLSLGPLIVVLLGNAWSAVNTSPYLLPEPIGLLGQWLPPGAGANFLRSTSYFEGNTPGTPVLSLSLWITIGLFLVIAPKRRQVEPHEPSLVKNEARI</sequence>
<name>A0A7K3S0R1_9ACTN</name>
<keyword evidence="1" id="KW-0812">Transmembrane</keyword>
<feature type="transmembrane region" description="Helical" evidence="1">
    <location>
        <begin position="175"/>
        <end position="197"/>
    </location>
</feature>
<protein>
    <submittedName>
        <fullName evidence="2">ABC transporter permease</fullName>
    </submittedName>
</protein>
<evidence type="ECO:0000313" key="2">
    <source>
        <dbReference type="EMBL" id="NEC21086.1"/>
    </source>
</evidence>